<feature type="transmembrane region" description="Helical" evidence="5">
    <location>
        <begin position="93"/>
        <end position="117"/>
    </location>
</feature>
<comment type="subcellular location">
    <subcellularLocation>
        <location evidence="5">Cell membrane</location>
        <topology evidence="5">Multi-pass membrane protein</topology>
    </subcellularLocation>
    <subcellularLocation>
        <location evidence="1">Membrane</location>
        <topology evidence="1">Multi-pass membrane protein</topology>
    </subcellularLocation>
</comment>
<dbReference type="EMBL" id="WRPM01000068">
    <property type="protein sequence ID" value="MVT26588.1"/>
    <property type="molecule type" value="Genomic_DNA"/>
</dbReference>
<dbReference type="AlphaFoldDB" id="A0A7K1UJC4"/>
<comment type="caution">
    <text evidence="8">The sequence shown here is derived from an EMBL/GenBank/DDBJ whole genome shotgun (WGS) entry which is preliminary data.</text>
</comment>
<comment type="similarity">
    <text evidence="5">Belongs to the binding-protein-dependent transport system permease family.</text>
</comment>
<evidence type="ECO:0000313" key="9">
    <source>
        <dbReference type="Proteomes" id="UP000460157"/>
    </source>
</evidence>
<evidence type="ECO:0000256" key="3">
    <source>
        <dbReference type="ARBA" id="ARBA00022989"/>
    </source>
</evidence>
<keyword evidence="2 5" id="KW-0812">Transmembrane</keyword>
<feature type="region of interest" description="Disordered" evidence="6">
    <location>
        <begin position="1"/>
        <end position="37"/>
    </location>
</feature>
<keyword evidence="9" id="KW-1185">Reference proteome</keyword>
<feature type="transmembrane region" description="Helical" evidence="5">
    <location>
        <begin position="415"/>
        <end position="435"/>
    </location>
</feature>
<feature type="transmembrane region" description="Helical" evidence="5">
    <location>
        <begin position="517"/>
        <end position="539"/>
    </location>
</feature>
<feature type="transmembrane region" description="Helical" evidence="5">
    <location>
        <begin position="447"/>
        <end position="469"/>
    </location>
</feature>
<evidence type="ECO:0000256" key="1">
    <source>
        <dbReference type="ARBA" id="ARBA00004141"/>
    </source>
</evidence>
<organism evidence="8 9">
    <name type="scientific">Nesterenkonia alkaliphila</name>
    <dbReference type="NCBI Taxonomy" id="1463631"/>
    <lineage>
        <taxon>Bacteria</taxon>
        <taxon>Bacillati</taxon>
        <taxon>Actinomycetota</taxon>
        <taxon>Actinomycetes</taxon>
        <taxon>Micrococcales</taxon>
        <taxon>Micrococcaceae</taxon>
        <taxon>Nesterenkonia</taxon>
    </lineage>
</organism>
<keyword evidence="4 5" id="KW-0472">Membrane</keyword>
<reference evidence="8 9" key="1">
    <citation type="submission" date="2019-12" db="EMBL/GenBank/DDBJ databases">
        <title>Nesterenkonia muleiensis sp. nov., a novel actinobacterium isolated from sap of Populus euphratica.</title>
        <authorList>
            <person name="Wang R."/>
        </authorList>
    </citation>
    <scope>NUCLEOTIDE SEQUENCE [LARGE SCALE GENOMIC DNA]</scope>
    <source>
        <strain evidence="8 9">F10</strain>
    </source>
</reference>
<keyword evidence="5" id="KW-0813">Transport</keyword>
<feature type="transmembrane region" description="Helical" evidence="5">
    <location>
        <begin position="383"/>
        <end position="403"/>
    </location>
</feature>
<feature type="domain" description="ABC transmembrane type-1" evidence="7">
    <location>
        <begin position="94"/>
        <end position="294"/>
    </location>
</feature>
<feature type="transmembrane region" description="Helical" evidence="5">
    <location>
        <begin position="170"/>
        <end position="197"/>
    </location>
</feature>
<dbReference type="PANTHER" id="PTHR43496:SF1">
    <property type="entry name" value="POLYGALACTURONAN_RHAMNOGALACTURONAN TRANSPORT SYSTEM PERMEASE PROTEIN YTEP"/>
    <property type="match status" value="1"/>
</dbReference>
<dbReference type="GO" id="GO:0005886">
    <property type="term" value="C:plasma membrane"/>
    <property type="evidence" value="ECO:0007669"/>
    <property type="project" value="UniProtKB-SubCell"/>
</dbReference>
<evidence type="ECO:0000256" key="2">
    <source>
        <dbReference type="ARBA" id="ARBA00022692"/>
    </source>
</evidence>
<evidence type="ECO:0000256" key="5">
    <source>
        <dbReference type="RuleBase" id="RU363032"/>
    </source>
</evidence>
<feature type="transmembrane region" description="Helical" evidence="5">
    <location>
        <begin position="277"/>
        <end position="298"/>
    </location>
</feature>
<gene>
    <name evidence="8" type="ORF">GNZ21_09500</name>
</gene>
<evidence type="ECO:0000256" key="6">
    <source>
        <dbReference type="SAM" id="MobiDB-lite"/>
    </source>
</evidence>
<protein>
    <submittedName>
        <fullName evidence="8">ABC transporter permease subunit</fullName>
    </submittedName>
</protein>
<evidence type="ECO:0000259" key="7">
    <source>
        <dbReference type="PROSITE" id="PS50928"/>
    </source>
</evidence>
<dbReference type="GO" id="GO:0055085">
    <property type="term" value="P:transmembrane transport"/>
    <property type="evidence" value="ECO:0007669"/>
    <property type="project" value="InterPro"/>
</dbReference>
<feature type="domain" description="ABC transmembrane type-1" evidence="7">
    <location>
        <begin position="377"/>
        <end position="581"/>
    </location>
</feature>
<feature type="transmembrane region" description="Helical" evidence="5">
    <location>
        <begin position="218"/>
        <end position="240"/>
    </location>
</feature>
<dbReference type="PANTHER" id="PTHR43496">
    <property type="entry name" value="PROTEIN LPLB"/>
    <property type="match status" value="1"/>
</dbReference>
<feature type="transmembrane region" description="Helical" evidence="5">
    <location>
        <begin position="563"/>
        <end position="584"/>
    </location>
</feature>
<dbReference type="Gene3D" id="1.10.3720.10">
    <property type="entry name" value="MetI-like"/>
    <property type="match status" value="2"/>
</dbReference>
<sequence length="593" mass="62725">MSLGSVTAVAPAGPAAPESDPTQTLPPAHRGRRRRGRAGARMDGVTLAMLLLVLAALTLLIGLPVFNVLSEAFSEDGMAVLERFFTSRVQRGMFINTVLLGLTTGVIGTAVAFMMAYAQARMRFPGQRIVHLLTLVPIISPPFAVAASTITLFGRSGMITEGIFGIRSDFIYGLTGLTFVLALSYMPLAYLNLLGMIRALDPAHEEAAASLGASRWRVFRTVTLPMLVPGFGGAFLLLFVEAISDLSNPLVLGGDYSVLASSAYNAIIGQYNLPGGAAYALVLMIPAVSVFIIQRYWAQRGSHISVTGKPSGRAPVTTAPGVVVPVLAGVYLFASTVVLLYGTIVFGAFVRILGVNNSFTLDNFRYVLTGNIGSEAMVHTIRMALVATPVAGLLGMLIAWLVVTKLRRSAGLLDFLGMLGIAIPGTVIGIGYLLSYSTPTTIFGVPVLPALVGGSTAFGGAVAIVMAFCSSSTPSGQRVGIAALKQIDPSLEEASQSLGVSTAGTFRRITLPLIRPAFMAALMYAFASAMTSISAVIFLTTPRARLLTQQIQNMVERGQFGNAFAYCVVLMVIVLLAMLLIHLLTKKMRSVHQ</sequence>
<feature type="transmembrane region" description="Helical" evidence="5">
    <location>
        <begin position="319"/>
        <end position="352"/>
    </location>
</feature>
<dbReference type="RefSeq" id="WP_157323627.1">
    <property type="nucleotide sequence ID" value="NZ_BMFX01000002.1"/>
</dbReference>
<accession>A0A7K1UJC4</accession>
<dbReference type="Pfam" id="PF00528">
    <property type="entry name" value="BPD_transp_1"/>
    <property type="match status" value="2"/>
</dbReference>
<dbReference type="InterPro" id="IPR000515">
    <property type="entry name" value="MetI-like"/>
</dbReference>
<feature type="transmembrane region" description="Helical" evidence="5">
    <location>
        <begin position="44"/>
        <end position="66"/>
    </location>
</feature>
<feature type="compositionally biased region" description="Low complexity" evidence="6">
    <location>
        <begin position="8"/>
        <end position="17"/>
    </location>
</feature>
<evidence type="ECO:0000313" key="8">
    <source>
        <dbReference type="EMBL" id="MVT26588.1"/>
    </source>
</evidence>
<dbReference type="OrthoDB" id="9804629at2"/>
<dbReference type="InterPro" id="IPR035906">
    <property type="entry name" value="MetI-like_sf"/>
</dbReference>
<proteinExistence type="inferred from homology"/>
<feature type="transmembrane region" description="Helical" evidence="5">
    <location>
        <begin position="129"/>
        <end position="150"/>
    </location>
</feature>
<dbReference type="PROSITE" id="PS50928">
    <property type="entry name" value="ABC_TM1"/>
    <property type="match status" value="2"/>
</dbReference>
<dbReference type="SUPFAM" id="SSF161098">
    <property type="entry name" value="MetI-like"/>
    <property type="match status" value="2"/>
</dbReference>
<dbReference type="Proteomes" id="UP000460157">
    <property type="component" value="Unassembled WGS sequence"/>
</dbReference>
<keyword evidence="3 5" id="KW-1133">Transmembrane helix</keyword>
<dbReference type="CDD" id="cd06261">
    <property type="entry name" value="TM_PBP2"/>
    <property type="match status" value="2"/>
</dbReference>
<name>A0A7K1UJC4_9MICC</name>
<evidence type="ECO:0000256" key="4">
    <source>
        <dbReference type="ARBA" id="ARBA00023136"/>
    </source>
</evidence>